<evidence type="ECO:0000256" key="2">
    <source>
        <dbReference type="ARBA" id="ARBA00022617"/>
    </source>
</evidence>
<dbReference type="InterPro" id="IPR000701">
    <property type="entry name" value="SuccDH_FuR_B_TM-su"/>
</dbReference>
<dbReference type="SUPFAM" id="SSF81343">
    <property type="entry name" value="Fumarate reductase respiratory complex transmembrane subunits"/>
    <property type="match status" value="1"/>
</dbReference>
<evidence type="ECO:0000256" key="3">
    <source>
        <dbReference type="ARBA" id="ARBA00022692"/>
    </source>
</evidence>
<keyword evidence="5 8" id="KW-1133">Transmembrane helix</keyword>
<accession>A0A1J5QHZ2</accession>
<evidence type="ECO:0000256" key="4">
    <source>
        <dbReference type="ARBA" id="ARBA00022723"/>
    </source>
</evidence>
<dbReference type="GO" id="GO:0016020">
    <property type="term" value="C:membrane"/>
    <property type="evidence" value="ECO:0007669"/>
    <property type="project" value="UniProtKB-SubCell"/>
</dbReference>
<sequence length="113" mass="12103">MTPARRDTLLWLAQRWSAAVLALCLLVHLAGIIYAVRGGLTAAEILGRTRGNAPFGIFYGLFVVAISIHAPLGLRAILTEWTGWRGRSQGLAMAALAVLLLGLGLRAVWAVVQ</sequence>
<evidence type="ECO:0000256" key="7">
    <source>
        <dbReference type="ARBA" id="ARBA00023136"/>
    </source>
</evidence>
<evidence type="ECO:0000256" key="8">
    <source>
        <dbReference type="SAM" id="Phobius"/>
    </source>
</evidence>
<organism evidence="9">
    <name type="scientific">mine drainage metagenome</name>
    <dbReference type="NCBI Taxonomy" id="410659"/>
    <lineage>
        <taxon>unclassified sequences</taxon>
        <taxon>metagenomes</taxon>
        <taxon>ecological metagenomes</taxon>
    </lineage>
</organism>
<dbReference type="GO" id="GO:0046872">
    <property type="term" value="F:metal ion binding"/>
    <property type="evidence" value="ECO:0007669"/>
    <property type="project" value="UniProtKB-KW"/>
</dbReference>
<proteinExistence type="predicted"/>
<reference evidence="9" key="1">
    <citation type="submission" date="2016-10" db="EMBL/GenBank/DDBJ databases">
        <title>Sequence of Gallionella enrichment culture.</title>
        <authorList>
            <person name="Poehlein A."/>
            <person name="Muehling M."/>
            <person name="Daniel R."/>
        </authorList>
    </citation>
    <scope>NUCLEOTIDE SEQUENCE</scope>
</reference>
<gene>
    <name evidence="9" type="ORF">GALL_411760</name>
</gene>
<keyword evidence="3 8" id="KW-0812">Transmembrane</keyword>
<dbReference type="AlphaFoldDB" id="A0A1J5QHZ2"/>
<name>A0A1J5QHZ2_9ZZZZ</name>
<evidence type="ECO:0000256" key="5">
    <source>
        <dbReference type="ARBA" id="ARBA00022989"/>
    </source>
</evidence>
<dbReference type="Pfam" id="PF01127">
    <property type="entry name" value="Sdh_cyt"/>
    <property type="match status" value="1"/>
</dbReference>
<feature type="transmembrane region" description="Helical" evidence="8">
    <location>
        <begin position="12"/>
        <end position="36"/>
    </location>
</feature>
<dbReference type="InterPro" id="IPR034804">
    <property type="entry name" value="SQR/QFR_C/D"/>
</dbReference>
<dbReference type="Gene3D" id="1.20.1300.10">
    <property type="entry name" value="Fumarate reductase/succinate dehydrogenase, transmembrane subunit"/>
    <property type="match status" value="1"/>
</dbReference>
<keyword evidence="4" id="KW-0479">Metal-binding</keyword>
<feature type="transmembrane region" description="Helical" evidence="8">
    <location>
        <begin position="56"/>
        <end position="78"/>
    </location>
</feature>
<evidence type="ECO:0000313" key="9">
    <source>
        <dbReference type="EMBL" id="OIQ77131.1"/>
    </source>
</evidence>
<feature type="transmembrane region" description="Helical" evidence="8">
    <location>
        <begin position="90"/>
        <end position="112"/>
    </location>
</feature>
<comment type="subcellular location">
    <subcellularLocation>
        <location evidence="1">Membrane</location>
    </subcellularLocation>
</comment>
<keyword evidence="6" id="KW-0408">Iron</keyword>
<protein>
    <submittedName>
        <fullName evidence="9">Succinate dehydrogenase/fumarate reductase transmembrane subunit</fullName>
    </submittedName>
</protein>
<dbReference type="EMBL" id="MLJW01001688">
    <property type="protein sequence ID" value="OIQ77131.1"/>
    <property type="molecule type" value="Genomic_DNA"/>
</dbReference>
<keyword evidence="7 8" id="KW-0472">Membrane</keyword>
<comment type="caution">
    <text evidence="9">The sequence shown here is derived from an EMBL/GenBank/DDBJ whole genome shotgun (WGS) entry which is preliminary data.</text>
</comment>
<keyword evidence="2" id="KW-0349">Heme</keyword>
<evidence type="ECO:0000256" key="6">
    <source>
        <dbReference type="ARBA" id="ARBA00023004"/>
    </source>
</evidence>
<evidence type="ECO:0000256" key="1">
    <source>
        <dbReference type="ARBA" id="ARBA00004370"/>
    </source>
</evidence>